<accession>A0AC58TC33</accession>
<gene>
    <name evidence="2" type="primary">LOC107766395</name>
</gene>
<dbReference type="RefSeq" id="XP_075094792.1">
    <property type="nucleotide sequence ID" value="XM_075238691.1"/>
</dbReference>
<keyword evidence="2" id="KW-0808">Transferase</keyword>
<reference evidence="1" key="1">
    <citation type="journal article" date="2014" name="Nat. Commun.">
        <title>The tobacco genome sequence and its comparison with those of tomato and potato.</title>
        <authorList>
            <person name="Sierro N."/>
            <person name="Battey J.N."/>
            <person name="Ouadi S."/>
            <person name="Bakaher N."/>
            <person name="Bovet L."/>
            <person name="Willig A."/>
            <person name="Goepfert S."/>
            <person name="Peitsch M.C."/>
            <person name="Ivanov N.V."/>
        </authorList>
    </citation>
    <scope>NUCLEOTIDE SEQUENCE [LARGE SCALE GENOMIC DNA]</scope>
</reference>
<sequence>MYAKRKKLRPRLDRRNALRNVDYDASQSTPSSPSSFEDQPTHRTRSLDLYPLTDCTSFRIDGVGGEFDVICRSLGLSGPEDFAIPVAAWEARKPCSRSDRLRSSRFADSRRDSDYKFETSNESNRRLNYSPENVIEVSSSESEEETKPCSHSDRFSSENELESLDEVSDSVRNGVRVTVGGELNHGLNSSPENGIKVRISEPEDDNLPTDVKCGIRGSRPPRLAPPASPVDDFTSAWDFIRSFGPADDEDMVSPSRVESTSDDILGNEQVGDIIAKNEERNEDFVRSASQVSQISSESYEQGVRDAAEDVPDLSSKSQSDDSYSLISKTSSKSPSGESTSGVSKISSKSQSDDSYSLISKRSSKSPSGESTSGVSKISSKSQSDESYTLILKPVYSVSPNGSPSIKSWQKGDFLGSGSFGTVYEGFTDDGFFFAVKEVSLFDPGNQQSLYQLEQEISLLSQFRHKNIVRYHGTEKDESKLYIFLELVTKGSLASVYRKYRLRDSHVSDYTRQILSGLHYLHSRNVIHRDIKCANILVDVSGSVKLADFGLAKAAKLNDIKSCKGTAFWMAPEVVNRKNNGYGLPADIWSLGCTVLEMLTGQIPYSHLEGMQALFRIGRGEPPPIPDTLSAEAQDFINRCLRVNPNDRPAAAELLEHPFVKKPLSNFSSPAAP</sequence>
<organism evidence="1 2">
    <name type="scientific">Nicotiana tabacum</name>
    <name type="common">Common tobacco</name>
    <dbReference type="NCBI Taxonomy" id="4097"/>
    <lineage>
        <taxon>Eukaryota</taxon>
        <taxon>Viridiplantae</taxon>
        <taxon>Streptophyta</taxon>
        <taxon>Embryophyta</taxon>
        <taxon>Tracheophyta</taxon>
        <taxon>Spermatophyta</taxon>
        <taxon>Magnoliopsida</taxon>
        <taxon>eudicotyledons</taxon>
        <taxon>Gunneridae</taxon>
        <taxon>Pentapetalae</taxon>
        <taxon>asterids</taxon>
        <taxon>lamiids</taxon>
        <taxon>Solanales</taxon>
        <taxon>Solanaceae</taxon>
        <taxon>Nicotianoideae</taxon>
        <taxon>Nicotianeae</taxon>
        <taxon>Nicotiana</taxon>
    </lineage>
</organism>
<keyword evidence="1" id="KW-1185">Reference proteome</keyword>
<evidence type="ECO:0000313" key="2">
    <source>
        <dbReference type="RefSeq" id="XP_075094792.1"/>
    </source>
</evidence>
<name>A0AC58TC33_TOBAC</name>
<proteinExistence type="predicted"/>
<keyword evidence="2" id="KW-0418">Kinase</keyword>
<dbReference type="Proteomes" id="UP000790787">
    <property type="component" value="Chromosome 19"/>
</dbReference>
<evidence type="ECO:0000313" key="1">
    <source>
        <dbReference type="Proteomes" id="UP000790787"/>
    </source>
</evidence>
<protein>
    <submittedName>
        <fullName evidence="2">Mitogen-activated protein kinase kinase kinase 1</fullName>
    </submittedName>
</protein>
<reference evidence="2" key="2">
    <citation type="submission" date="2025-08" db="UniProtKB">
        <authorList>
            <consortium name="RefSeq"/>
        </authorList>
    </citation>
    <scope>IDENTIFICATION</scope>
    <source>
        <tissue evidence="2">Leaf</tissue>
    </source>
</reference>